<keyword evidence="2" id="KW-0719">Serine esterase</keyword>
<evidence type="ECO:0000256" key="4">
    <source>
        <dbReference type="ARBA" id="ARBA00023157"/>
    </source>
</evidence>
<organism evidence="8 9">
    <name type="scientific">Photinus pyralis</name>
    <name type="common">Common eastern firefly</name>
    <name type="synonym">Lampyris pyralis</name>
    <dbReference type="NCBI Taxonomy" id="7054"/>
    <lineage>
        <taxon>Eukaryota</taxon>
        <taxon>Metazoa</taxon>
        <taxon>Ecdysozoa</taxon>
        <taxon>Arthropoda</taxon>
        <taxon>Hexapoda</taxon>
        <taxon>Insecta</taxon>
        <taxon>Pterygota</taxon>
        <taxon>Neoptera</taxon>
        <taxon>Endopterygota</taxon>
        <taxon>Coleoptera</taxon>
        <taxon>Polyphaga</taxon>
        <taxon>Elateriformia</taxon>
        <taxon>Elateroidea</taxon>
        <taxon>Lampyridae</taxon>
        <taxon>Lampyrinae</taxon>
        <taxon>Photinus</taxon>
    </lineage>
</organism>
<name>A0A5N4A153_PHOPY</name>
<dbReference type="PANTHER" id="PTHR43142">
    <property type="entry name" value="CARBOXYLIC ESTER HYDROLASE"/>
    <property type="match status" value="1"/>
</dbReference>
<proteinExistence type="inferred from homology"/>
<dbReference type="PROSITE" id="PS00122">
    <property type="entry name" value="CARBOXYLESTERASE_B_1"/>
    <property type="match status" value="2"/>
</dbReference>
<feature type="signal peptide" evidence="6">
    <location>
        <begin position="1"/>
        <end position="21"/>
    </location>
</feature>
<accession>A0A5N4A153</accession>
<dbReference type="PROSITE" id="PS00941">
    <property type="entry name" value="CARBOXYLESTERASE_B_2"/>
    <property type="match status" value="2"/>
</dbReference>
<sequence>MDMGWCNVIGLLAFYVAVVVTQPRVKTPYGEIQGIYGTSYNGKQFSQFLGVPYAEPPIGDLRFEVPQPLEKWSGIWNANFSTHCIQVNHQPEPEGGILEGQEDCLYLNIFVPHAKGPHDVIVHIHGGAFNFGGLDCYAGPGYLMDADVVLVTINYRLGPLGFLSAEDEVIPGNVGMKDQSAALKWIKENVEYFGGNPESITISGFSAGGASVHYHYLSPLSKGLFHRGISVSGTALAPWSLQENAREKAHRLAAALGCPTSPSEELLKCLKDRPAVQIVDSVRMFRPWLYNPFSPFGIVVEKSGDGAFLNEHPYVLLSQGNVLDLPWLTSVASAEGLYPAADFLLKDHYLDDLEERWEELAPAVLDYNYTLSPHLHSRVAELVKEFYLKGEDISPATFDDLVEMIGDRHFFASAEKASKLQADKNESPVYFYYFNYMGEKVGTFAALWSTSEHRYGVSHGDDLAFVFSSTQRKLSKMTSRDEKMKDIFIDMWKSFAHGGVPKVDDVKWEPVSDEQLHYLRINSPEDMELESPEDFGNRAFWDKIPFREDENFGKAVKDEFCTMNLCVCYSVVFLLVPLLVAPTHLPRVQTPYGEVQGTYDVSYNGLEYSQFIGVPYAQPPIGKLRFAKPQPLEKWSGTWNANVSTQCLQVNHSPEPEGGNLMGQEDCLYVNIFTPTKNPTGRELFDVFVHFHSGGFNFGYGNSYGPKYLMDISGILVTVNYRLGALGFLSMEDEVLPGNNGMKDQSASLRWIKENIAYFGGNPDSITVTGLSAGGASTHYHYLSPLSKGLFHRGISVSGNALGAWTLQEDAAQKARRVAASLGCPTASSVELVNCLRQRPAVQVVESVRMFRPWLYNPFAPFGVVIEKTGANPFLTDHPYVLLSQGKVQDLPWITSVTCDEGLYPGADYAVKDHYLPDLERRWEELASAILDYNHTLPAELHTSTARKVKEYYLKGKPIGAGTYNQLIQMVGDRHFVVSADKSARLQAKANKSPVYFYYFTYMGEKVVTYAALWSLSEKKYGVSHGDDMAFVLSIPSRQTSAMTTRDERMKDILLGLWRSFGKTSIPELKGATWKPVSPNPGDDLRYLHIKSPDELRMEVTADLGHRAFWDTIPFREDEYFMKKVKTEL</sequence>
<dbReference type="GO" id="GO:0052689">
    <property type="term" value="F:carboxylic ester hydrolase activity"/>
    <property type="evidence" value="ECO:0007669"/>
    <property type="project" value="UniProtKB-KW"/>
</dbReference>
<comment type="caution">
    <text evidence="8">The sequence shown here is derived from an EMBL/GenBank/DDBJ whole genome shotgun (WGS) entry which is preliminary data.</text>
</comment>
<evidence type="ECO:0000256" key="1">
    <source>
        <dbReference type="ARBA" id="ARBA00005964"/>
    </source>
</evidence>
<dbReference type="EMBL" id="VVIM01000011">
    <property type="protein sequence ID" value="KAB0791050.1"/>
    <property type="molecule type" value="Genomic_DNA"/>
</dbReference>
<keyword evidence="6" id="KW-0732">Signal</keyword>
<keyword evidence="4" id="KW-1015">Disulfide bond</keyword>
<reference evidence="8 9" key="1">
    <citation type="journal article" date="2018" name="Elife">
        <title>Firefly genomes illuminate parallel origins of bioluminescence in beetles.</title>
        <authorList>
            <person name="Fallon T.R."/>
            <person name="Lower S.E."/>
            <person name="Chang C.H."/>
            <person name="Bessho-Uehara M."/>
            <person name="Martin G.J."/>
            <person name="Bewick A.J."/>
            <person name="Behringer M."/>
            <person name="Debat H.J."/>
            <person name="Wong I."/>
            <person name="Day J.C."/>
            <person name="Suvorov A."/>
            <person name="Silva C.J."/>
            <person name="Stanger-Hall K.F."/>
            <person name="Hall D.W."/>
            <person name="Schmitz R.J."/>
            <person name="Nelson D.R."/>
            <person name="Lewis S.M."/>
            <person name="Shigenobu S."/>
            <person name="Bybee S.M."/>
            <person name="Larracuente A.M."/>
            <person name="Oba Y."/>
            <person name="Weng J.K."/>
        </authorList>
    </citation>
    <scope>NUCLEOTIDE SEQUENCE [LARGE SCALE GENOMIC DNA]</scope>
    <source>
        <strain evidence="8">1611_PpyrPB1</strain>
        <tissue evidence="8">Whole body</tissue>
    </source>
</reference>
<feature type="domain" description="Carboxylesterase type B" evidence="7">
    <location>
        <begin position="586"/>
        <end position="1095"/>
    </location>
</feature>
<dbReference type="CDD" id="cd00312">
    <property type="entry name" value="Esterase_lipase"/>
    <property type="match status" value="2"/>
</dbReference>
<evidence type="ECO:0000256" key="3">
    <source>
        <dbReference type="ARBA" id="ARBA00022801"/>
    </source>
</evidence>
<dbReference type="PANTHER" id="PTHR43142:SF1">
    <property type="entry name" value="CARBOXYLIC ESTER HYDROLASE"/>
    <property type="match status" value="1"/>
</dbReference>
<keyword evidence="9" id="KW-1185">Reference proteome</keyword>
<dbReference type="SUPFAM" id="SSF53474">
    <property type="entry name" value="alpha/beta-Hydrolases"/>
    <property type="match status" value="2"/>
</dbReference>
<evidence type="ECO:0000313" key="8">
    <source>
        <dbReference type="EMBL" id="KAB0791050.1"/>
    </source>
</evidence>
<protein>
    <recommendedName>
        <fullName evidence="7">Carboxylesterase type B domain-containing protein</fullName>
    </recommendedName>
</protein>
<dbReference type="InterPro" id="IPR019826">
    <property type="entry name" value="Carboxylesterase_B_AS"/>
</dbReference>
<gene>
    <name evidence="8" type="ORF">PPYR_02850</name>
</gene>
<dbReference type="InParanoid" id="A0A5N4A153"/>
<keyword evidence="5" id="KW-0325">Glycoprotein</keyword>
<dbReference type="Proteomes" id="UP000327044">
    <property type="component" value="Unassembled WGS sequence"/>
</dbReference>
<feature type="domain" description="Carboxylesterase type B" evidence="7">
    <location>
        <begin position="22"/>
        <end position="527"/>
    </location>
</feature>
<dbReference type="Gene3D" id="3.40.50.1820">
    <property type="entry name" value="alpha/beta hydrolase"/>
    <property type="match status" value="2"/>
</dbReference>
<comment type="similarity">
    <text evidence="1">Belongs to the type-B carboxylesterase/lipase family.</text>
</comment>
<feature type="chain" id="PRO_5024445858" description="Carboxylesterase type B domain-containing protein" evidence="6">
    <location>
        <begin position="22"/>
        <end position="1129"/>
    </location>
</feature>
<evidence type="ECO:0000256" key="2">
    <source>
        <dbReference type="ARBA" id="ARBA00022487"/>
    </source>
</evidence>
<evidence type="ECO:0000259" key="7">
    <source>
        <dbReference type="Pfam" id="PF00135"/>
    </source>
</evidence>
<keyword evidence="3" id="KW-0378">Hydrolase</keyword>
<evidence type="ECO:0000313" key="9">
    <source>
        <dbReference type="Proteomes" id="UP000327044"/>
    </source>
</evidence>
<dbReference type="InterPro" id="IPR002018">
    <property type="entry name" value="CarbesteraseB"/>
</dbReference>
<evidence type="ECO:0000256" key="5">
    <source>
        <dbReference type="ARBA" id="ARBA00023180"/>
    </source>
</evidence>
<dbReference type="InterPro" id="IPR029058">
    <property type="entry name" value="AB_hydrolase_fold"/>
</dbReference>
<dbReference type="InterPro" id="IPR019819">
    <property type="entry name" value="Carboxylesterase_B_CS"/>
</dbReference>
<dbReference type="AlphaFoldDB" id="A0A5N4A153"/>
<dbReference type="Pfam" id="PF00135">
    <property type="entry name" value="COesterase"/>
    <property type="match status" value="2"/>
</dbReference>
<evidence type="ECO:0000256" key="6">
    <source>
        <dbReference type="SAM" id="SignalP"/>
    </source>
</evidence>